<dbReference type="PANTHER" id="PTHR30349:SF41">
    <property type="entry name" value="INTEGRASE_RECOMBINASE PROTEIN MJ0367-RELATED"/>
    <property type="match status" value="1"/>
</dbReference>
<gene>
    <name evidence="5" type="ORF">F3B51_28130</name>
</gene>
<evidence type="ECO:0000256" key="1">
    <source>
        <dbReference type="ARBA" id="ARBA00008857"/>
    </source>
</evidence>
<evidence type="ECO:0000256" key="2">
    <source>
        <dbReference type="ARBA" id="ARBA00023125"/>
    </source>
</evidence>
<evidence type="ECO:0000259" key="4">
    <source>
        <dbReference type="PROSITE" id="PS51898"/>
    </source>
</evidence>
<evidence type="ECO:0000313" key="5">
    <source>
        <dbReference type="EMBL" id="KAA4635938.1"/>
    </source>
</evidence>
<dbReference type="GO" id="GO:0015074">
    <property type="term" value="P:DNA integration"/>
    <property type="evidence" value="ECO:0007669"/>
    <property type="project" value="InterPro"/>
</dbReference>
<proteinExistence type="inferred from homology"/>
<dbReference type="GO" id="GO:0006310">
    <property type="term" value="P:DNA recombination"/>
    <property type="evidence" value="ECO:0007669"/>
    <property type="project" value="UniProtKB-KW"/>
</dbReference>
<dbReference type="InterPro" id="IPR050090">
    <property type="entry name" value="Tyrosine_recombinase_XerCD"/>
</dbReference>
<dbReference type="CDD" id="cd01185">
    <property type="entry name" value="INTN1_C_like"/>
    <property type="match status" value="1"/>
</dbReference>
<accession>A0A642C1S2</accession>
<dbReference type="InterPro" id="IPR025269">
    <property type="entry name" value="SAM-like_dom"/>
</dbReference>
<dbReference type="Gene3D" id="1.10.443.10">
    <property type="entry name" value="Intergrase catalytic core"/>
    <property type="match status" value="1"/>
</dbReference>
<comment type="caution">
    <text evidence="5">The sequence shown here is derived from an EMBL/GenBank/DDBJ whole genome shotgun (WGS) entry which is preliminary data.</text>
</comment>
<dbReference type="InterPro" id="IPR011010">
    <property type="entry name" value="DNA_brk_join_enz"/>
</dbReference>
<keyword evidence="2" id="KW-0238">DNA-binding</keyword>
<dbReference type="AlphaFoldDB" id="A0A642C1S2"/>
<dbReference type="PROSITE" id="PS51898">
    <property type="entry name" value="TYR_RECOMBINASE"/>
    <property type="match status" value="1"/>
</dbReference>
<sequence>ATYLERIKQTKILLKNVDAQIITGLFDYMRNEYRNPRQIKTQDGKLADYTLLLFEETVKAIFNKAVREELIAFNPVHSLTKVERFHAPDKHREYLTPEELTRFLNVECATENERTVQMAFGLSSMTGLRLGDMQHLRWGNIKLIDGVLTICIIQRKTKRPATIPLNDMALSFLPPREEDNPESLVFRLVKKSDNISKYVRRIKDKAGIEKDFTYHSSRHTTATLAISAGADISSVKEVLGHSSVTSTEVYAKVNLEKKIEAVSLFDGVFL</sequence>
<reference evidence="5" key="1">
    <citation type="journal article" date="2019" name="Nat. Med.">
        <title>A library of human gut bacterial isolates paired with longitudinal multiomics data enables mechanistic microbiome research.</title>
        <authorList>
            <person name="Poyet M."/>
            <person name="Groussin M."/>
            <person name="Gibbons S.M."/>
            <person name="Avila-Pacheco J."/>
            <person name="Jiang X."/>
            <person name="Kearney S.M."/>
            <person name="Perrotta A.R."/>
            <person name="Berdy B."/>
            <person name="Zhao S."/>
            <person name="Lieberman T.D."/>
            <person name="Swanson P.K."/>
            <person name="Smith M."/>
            <person name="Roesemann S."/>
            <person name="Alexander J.E."/>
            <person name="Rich S.A."/>
            <person name="Livny J."/>
            <person name="Vlamakis H."/>
            <person name="Clish C."/>
            <person name="Bullock K."/>
            <person name="Deik A."/>
            <person name="Scott J."/>
            <person name="Pierce K.A."/>
            <person name="Xavier R.J."/>
            <person name="Alm E.J."/>
        </authorList>
    </citation>
    <scope>NUCLEOTIDE SEQUENCE</scope>
    <source>
        <strain evidence="5">BIOML-A13</strain>
    </source>
</reference>
<feature type="domain" description="Tyr recombinase" evidence="4">
    <location>
        <begin position="90"/>
        <end position="263"/>
    </location>
</feature>
<dbReference type="SUPFAM" id="SSF56349">
    <property type="entry name" value="DNA breaking-rejoining enzymes"/>
    <property type="match status" value="1"/>
</dbReference>
<protein>
    <submittedName>
        <fullName evidence="5">Tyrosine-type recombinase/integrase</fullName>
    </submittedName>
</protein>
<name>A0A642C1S2_BACOV</name>
<dbReference type="GO" id="GO:0003677">
    <property type="term" value="F:DNA binding"/>
    <property type="evidence" value="ECO:0007669"/>
    <property type="project" value="UniProtKB-KW"/>
</dbReference>
<dbReference type="Pfam" id="PF13102">
    <property type="entry name" value="Phage_int_SAM_5"/>
    <property type="match status" value="1"/>
</dbReference>
<dbReference type="EMBL" id="VWFN01000157">
    <property type="protein sequence ID" value="KAA4635938.1"/>
    <property type="molecule type" value="Genomic_DNA"/>
</dbReference>
<dbReference type="InterPro" id="IPR013762">
    <property type="entry name" value="Integrase-like_cat_sf"/>
</dbReference>
<dbReference type="InterPro" id="IPR002104">
    <property type="entry name" value="Integrase_catalytic"/>
</dbReference>
<keyword evidence="3" id="KW-0233">DNA recombination</keyword>
<organism evidence="5">
    <name type="scientific">Bacteroides ovatus</name>
    <dbReference type="NCBI Taxonomy" id="28116"/>
    <lineage>
        <taxon>Bacteria</taxon>
        <taxon>Pseudomonadati</taxon>
        <taxon>Bacteroidota</taxon>
        <taxon>Bacteroidia</taxon>
        <taxon>Bacteroidales</taxon>
        <taxon>Bacteroidaceae</taxon>
        <taxon>Bacteroides</taxon>
    </lineage>
</organism>
<evidence type="ECO:0000256" key="3">
    <source>
        <dbReference type="ARBA" id="ARBA00023172"/>
    </source>
</evidence>
<comment type="similarity">
    <text evidence="1">Belongs to the 'phage' integrase family.</text>
</comment>
<dbReference type="Pfam" id="PF00589">
    <property type="entry name" value="Phage_integrase"/>
    <property type="match status" value="1"/>
</dbReference>
<feature type="non-terminal residue" evidence="5">
    <location>
        <position position="1"/>
    </location>
</feature>
<dbReference type="PANTHER" id="PTHR30349">
    <property type="entry name" value="PHAGE INTEGRASE-RELATED"/>
    <property type="match status" value="1"/>
</dbReference>